<evidence type="ECO:0000313" key="2">
    <source>
        <dbReference type="Proteomes" id="UP000256301"/>
    </source>
</evidence>
<accession>A0A3E0MGN5</accession>
<gene>
    <name evidence="1" type="ORF">DWQ56_07450</name>
</gene>
<evidence type="ECO:0008006" key="3">
    <source>
        <dbReference type="Google" id="ProtNLM"/>
    </source>
</evidence>
<reference evidence="1 2" key="1">
    <citation type="submission" date="2017-08" db="EMBL/GenBank/DDBJ databases">
        <title>Functional genomic and metabolic studies of the symbiotic interactions of six Microcystis-dominated communities.</title>
        <authorList>
            <person name="Li Q."/>
            <person name="Lin F."/>
        </authorList>
    </citation>
    <scope>NUCLEOTIDE SEQUENCE [LARGE SCALE GENOMIC DNA]</scope>
    <source>
        <strain evidence="1">DA14</strain>
    </source>
</reference>
<dbReference type="AlphaFoldDB" id="A0A3E0MGN5"/>
<dbReference type="Proteomes" id="UP000256301">
    <property type="component" value="Unassembled WGS sequence"/>
</dbReference>
<sequence>MAIPVSILHPGELDTSADKFPESRRIVQIRPLTIGRFQLIMKASRQDAGLIPLLMIKESLVEPTLSLEQVKQLPLGLVNFLIDNIREISGLTGKKNLS</sequence>
<protein>
    <recommendedName>
        <fullName evidence="3">Phage tail assembly protein</fullName>
    </recommendedName>
</protein>
<comment type="caution">
    <text evidence="1">The sequence shown here is derived from an EMBL/GenBank/DDBJ whole genome shotgun (WGS) entry which is preliminary data.</text>
</comment>
<name>A0A3E0MGN5_MICAE</name>
<organism evidence="1 2">
    <name type="scientific">Microcystis aeruginosa DA14</name>
    <dbReference type="NCBI Taxonomy" id="1987506"/>
    <lineage>
        <taxon>Bacteria</taxon>
        <taxon>Bacillati</taxon>
        <taxon>Cyanobacteriota</taxon>
        <taxon>Cyanophyceae</taxon>
        <taxon>Oscillatoriophycideae</taxon>
        <taxon>Chroococcales</taxon>
        <taxon>Microcystaceae</taxon>
        <taxon>Microcystis</taxon>
    </lineage>
</organism>
<proteinExistence type="predicted"/>
<dbReference type="EMBL" id="QQWE01000002">
    <property type="protein sequence ID" value="REJ58951.1"/>
    <property type="molecule type" value="Genomic_DNA"/>
</dbReference>
<evidence type="ECO:0000313" key="1">
    <source>
        <dbReference type="EMBL" id="REJ58951.1"/>
    </source>
</evidence>